<protein>
    <submittedName>
        <fullName evidence="3">Helix-turn-helix domain-containing protein</fullName>
    </submittedName>
</protein>
<reference evidence="4" key="1">
    <citation type="journal article" date="2019" name="Int. J. Syst. Evol. Microbiol.">
        <title>The Global Catalogue of Microorganisms (GCM) 10K type strain sequencing project: providing services to taxonomists for standard genome sequencing and annotation.</title>
        <authorList>
            <consortium name="The Broad Institute Genomics Platform"/>
            <consortium name="The Broad Institute Genome Sequencing Center for Infectious Disease"/>
            <person name="Wu L."/>
            <person name="Ma J."/>
        </authorList>
    </citation>
    <scope>NUCLEOTIDE SEQUENCE [LARGE SCALE GENOMIC DNA]</scope>
    <source>
        <strain evidence="4">SYNS20</strain>
    </source>
</reference>
<feature type="domain" description="HTH cro/C1-type" evidence="2">
    <location>
        <begin position="51"/>
        <end position="86"/>
    </location>
</feature>
<dbReference type="PROSITE" id="PS50943">
    <property type="entry name" value="HTH_CROC1"/>
    <property type="match status" value="1"/>
</dbReference>
<sequence>MAETGMDSESVSGSLADRLNHLFEVIHPAGRRPYSNEEVATLLQEQGGPTVSGTYLWQLRTGRRDNPTKRHLEALADFFGVPVAYFFDDDVARRVGTELDTLRRLREAGVQHIALRAVGLSPKSMNAVLGMIDRVRELEGLPPTAQGPNSAPQGPAAQGPDAEVPAAQEAPEGGR</sequence>
<dbReference type="CDD" id="cd00093">
    <property type="entry name" value="HTH_XRE"/>
    <property type="match status" value="1"/>
</dbReference>
<feature type="compositionally biased region" description="Low complexity" evidence="1">
    <location>
        <begin position="146"/>
        <end position="160"/>
    </location>
</feature>
<dbReference type="SUPFAM" id="SSF47413">
    <property type="entry name" value="lambda repressor-like DNA-binding domains"/>
    <property type="match status" value="1"/>
</dbReference>
<accession>A0ABW2JCX7</accession>
<dbReference type="InterPro" id="IPR001387">
    <property type="entry name" value="Cro/C1-type_HTH"/>
</dbReference>
<dbReference type="EMBL" id="JBHTCF010000001">
    <property type="protein sequence ID" value="MFC7303230.1"/>
    <property type="molecule type" value="Genomic_DNA"/>
</dbReference>
<dbReference type="Proteomes" id="UP001596523">
    <property type="component" value="Unassembled WGS sequence"/>
</dbReference>
<name>A0ABW2JCX7_9ACTN</name>
<evidence type="ECO:0000259" key="2">
    <source>
        <dbReference type="PROSITE" id="PS50943"/>
    </source>
</evidence>
<dbReference type="RefSeq" id="WP_381826156.1">
    <property type="nucleotide sequence ID" value="NZ_JBHTCF010000001.1"/>
</dbReference>
<proteinExistence type="predicted"/>
<gene>
    <name evidence="3" type="ORF">ACFQVC_03255</name>
</gene>
<comment type="caution">
    <text evidence="3">The sequence shown here is derived from an EMBL/GenBank/DDBJ whole genome shotgun (WGS) entry which is preliminary data.</text>
</comment>
<feature type="region of interest" description="Disordered" evidence="1">
    <location>
        <begin position="139"/>
        <end position="175"/>
    </location>
</feature>
<dbReference type="InterPro" id="IPR010982">
    <property type="entry name" value="Lambda_DNA-bd_dom_sf"/>
</dbReference>
<evidence type="ECO:0000256" key="1">
    <source>
        <dbReference type="SAM" id="MobiDB-lite"/>
    </source>
</evidence>
<evidence type="ECO:0000313" key="3">
    <source>
        <dbReference type="EMBL" id="MFC7303230.1"/>
    </source>
</evidence>
<organism evidence="3 4">
    <name type="scientific">Streptomyces monticola</name>
    <dbReference type="NCBI Taxonomy" id="2666263"/>
    <lineage>
        <taxon>Bacteria</taxon>
        <taxon>Bacillati</taxon>
        <taxon>Actinomycetota</taxon>
        <taxon>Actinomycetes</taxon>
        <taxon>Kitasatosporales</taxon>
        <taxon>Streptomycetaceae</taxon>
        <taxon>Streptomyces</taxon>
    </lineage>
</organism>
<dbReference type="Gene3D" id="1.10.260.40">
    <property type="entry name" value="lambda repressor-like DNA-binding domains"/>
    <property type="match status" value="1"/>
</dbReference>
<keyword evidence="4" id="KW-1185">Reference proteome</keyword>
<evidence type="ECO:0000313" key="4">
    <source>
        <dbReference type="Proteomes" id="UP001596523"/>
    </source>
</evidence>